<name>X1PKT4_9ZZZZ</name>
<organism evidence="2">
    <name type="scientific">marine sediment metagenome</name>
    <dbReference type="NCBI Taxonomy" id="412755"/>
    <lineage>
        <taxon>unclassified sequences</taxon>
        <taxon>metagenomes</taxon>
        <taxon>ecological metagenomes</taxon>
    </lineage>
</organism>
<protein>
    <recommendedName>
        <fullName evidence="1">UPF0033 domain-containing protein</fullName>
    </recommendedName>
</protein>
<dbReference type="Pfam" id="PF01206">
    <property type="entry name" value="TusA"/>
    <property type="match status" value="1"/>
</dbReference>
<evidence type="ECO:0000259" key="1">
    <source>
        <dbReference type="Pfam" id="PF01206"/>
    </source>
</evidence>
<accession>X1PKT4</accession>
<dbReference type="CDD" id="cd03421">
    <property type="entry name" value="SirA_like_N"/>
    <property type="match status" value="1"/>
</dbReference>
<feature type="domain" description="UPF0033" evidence="1">
    <location>
        <begin position="2"/>
        <end position="63"/>
    </location>
</feature>
<gene>
    <name evidence="2" type="ORF">S06H3_39255</name>
</gene>
<dbReference type="InterPro" id="IPR001455">
    <property type="entry name" value="TusA-like"/>
</dbReference>
<sequence>MIEVDARGFACPIPVVRTKKVINKNPTVMITVLVDSAAAKENVSRLAKSEGYSVKIEEIRDGFCLRLSPSQNSKRAEK</sequence>
<dbReference type="AlphaFoldDB" id="X1PKT4"/>
<dbReference type="SUPFAM" id="SSF64307">
    <property type="entry name" value="SirA-like"/>
    <property type="match status" value="1"/>
</dbReference>
<evidence type="ECO:0000313" key="2">
    <source>
        <dbReference type="EMBL" id="GAI43136.1"/>
    </source>
</evidence>
<reference evidence="2" key="1">
    <citation type="journal article" date="2014" name="Front. Microbiol.">
        <title>High frequency of phylogenetically diverse reductive dehalogenase-homologous genes in deep subseafloor sedimentary metagenomes.</title>
        <authorList>
            <person name="Kawai M."/>
            <person name="Futagami T."/>
            <person name="Toyoda A."/>
            <person name="Takaki Y."/>
            <person name="Nishi S."/>
            <person name="Hori S."/>
            <person name="Arai W."/>
            <person name="Tsubouchi T."/>
            <person name="Morono Y."/>
            <person name="Uchiyama I."/>
            <person name="Ito T."/>
            <person name="Fujiyama A."/>
            <person name="Inagaki F."/>
            <person name="Takami H."/>
        </authorList>
    </citation>
    <scope>NUCLEOTIDE SEQUENCE</scope>
    <source>
        <strain evidence="2">Expedition CK06-06</strain>
    </source>
</reference>
<dbReference type="InterPro" id="IPR036868">
    <property type="entry name" value="TusA-like_sf"/>
</dbReference>
<proteinExistence type="predicted"/>
<dbReference type="EMBL" id="BARV01023996">
    <property type="protein sequence ID" value="GAI43136.1"/>
    <property type="molecule type" value="Genomic_DNA"/>
</dbReference>
<dbReference type="Gene3D" id="3.30.110.40">
    <property type="entry name" value="TusA-like domain"/>
    <property type="match status" value="1"/>
</dbReference>
<comment type="caution">
    <text evidence="2">The sequence shown here is derived from an EMBL/GenBank/DDBJ whole genome shotgun (WGS) entry which is preliminary data.</text>
</comment>